<evidence type="ECO:0000256" key="1">
    <source>
        <dbReference type="ARBA" id="ARBA00000085"/>
    </source>
</evidence>
<evidence type="ECO:0000256" key="5">
    <source>
        <dbReference type="ARBA" id="ARBA00022777"/>
    </source>
</evidence>
<feature type="domain" description="PAS" evidence="10">
    <location>
        <begin position="411"/>
        <end position="492"/>
    </location>
</feature>
<dbReference type="PROSITE" id="PS50109">
    <property type="entry name" value="HIS_KIN"/>
    <property type="match status" value="1"/>
</dbReference>
<feature type="domain" description="PAC" evidence="11">
    <location>
        <begin position="358"/>
        <end position="410"/>
    </location>
</feature>
<feature type="domain" description="PAC" evidence="11">
    <location>
        <begin position="491"/>
        <end position="546"/>
    </location>
</feature>
<evidence type="ECO:0000256" key="7">
    <source>
        <dbReference type="SAM" id="Coils"/>
    </source>
</evidence>
<dbReference type="InterPro" id="IPR035965">
    <property type="entry name" value="PAS-like_dom_sf"/>
</dbReference>
<evidence type="ECO:0000313" key="13">
    <source>
        <dbReference type="Proteomes" id="UP000003835"/>
    </source>
</evidence>
<dbReference type="InterPro" id="IPR005467">
    <property type="entry name" value="His_kinase_dom"/>
</dbReference>
<evidence type="ECO:0000256" key="3">
    <source>
        <dbReference type="ARBA" id="ARBA00022553"/>
    </source>
</evidence>
<dbReference type="eggNOG" id="COG4191">
    <property type="taxonomic scope" value="Bacteria"/>
</dbReference>
<dbReference type="InterPro" id="IPR013655">
    <property type="entry name" value="PAS_fold_3"/>
</dbReference>
<evidence type="ECO:0000313" key="12">
    <source>
        <dbReference type="EMBL" id="EDX77385.1"/>
    </source>
</evidence>
<keyword evidence="5" id="KW-0418">Kinase</keyword>
<dbReference type="CDD" id="cd00130">
    <property type="entry name" value="PAS"/>
    <property type="match status" value="5"/>
</dbReference>
<feature type="coiled-coil region" evidence="7">
    <location>
        <begin position="660"/>
        <end position="698"/>
    </location>
</feature>
<evidence type="ECO:0000256" key="6">
    <source>
        <dbReference type="ARBA" id="ARBA00023012"/>
    </source>
</evidence>
<keyword evidence="6" id="KW-0902">Two-component regulatory system</keyword>
<dbReference type="Pfam" id="PF08448">
    <property type="entry name" value="PAS_4"/>
    <property type="match status" value="3"/>
</dbReference>
<dbReference type="RefSeq" id="WP_006099495.1">
    <property type="nucleotide sequence ID" value="NZ_DS989844.1"/>
</dbReference>
<dbReference type="InterPro" id="IPR013767">
    <property type="entry name" value="PAS_fold"/>
</dbReference>
<dbReference type="Proteomes" id="UP000003835">
    <property type="component" value="Unassembled WGS sequence"/>
</dbReference>
<name>B4VKS0_9CYAN</name>
<dbReference type="Pfam" id="PF00989">
    <property type="entry name" value="PAS"/>
    <property type="match status" value="1"/>
</dbReference>
<feature type="domain" description="PAS" evidence="10">
    <location>
        <begin position="158"/>
        <end position="229"/>
    </location>
</feature>
<keyword evidence="7" id="KW-0175">Coiled coil</keyword>
<keyword evidence="4" id="KW-0808">Transferase</keyword>
<dbReference type="AlphaFoldDB" id="B4VKS0"/>
<dbReference type="Gene3D" id="3.30.450.20">
    <property type="entry name" value="PAS domain"/>
    <property type="match status" value="5"/>
</dbReference>
<dbReference type="PROSITE" id="PS50113">
    <property type="entry name" value="PAC"/>
    <property type="match status" value="5"/>
</dbReference>
<feature type="region of interest" description="Disordered" evidence="8">
    <location>
        <begin position="1"/>
        <end position="27"/>
    </location>
</feature>
<gene>
    <name evidence="12" type="ORF">MC7420_522</name>
</gene>
<dbReference type="PRINTS" id="PR00344">
    <property type="entry name" value="BCTRLSENSOR"/>
</dbReference>
<protein>
    <recommendedName>
        <fullName evidence="2">histidine kinase</fullName>
        <ecNumber evidence="2">2.7.13.3</ecNumber>
    </recommendedName>
</protein>
<evidence type="ECO:0000256" key="8">
    <source>
        <dbReference type="SAM" id="MobiDB-lite"/>
    </source>
</evidence>
<feature type="domain" description="PAC" evidence="11">
    <location>
        <begin position="105"/>
        <end position="157"/>
    </location>
</feature>
<keyword evidence="13" id="KW-1185">Reference proteome</keyword>
<feature type="domain" description="PAC" evidence="11">
    <location>
        <begin position="617"/>
        <end position="669"/>
    </location>
</feature>
<dbReference type="NCBIfam" id="TIGR00229">
    <property type="entry name" value="sensory_box"/>
    <property type="match status" value="5"/>
</dbReference>
<feature type="domain" description="PAS" evidence="10">
    <location>
        <begin position="27"/>
        <end position="102"/>
    </location>
</feature>
<sequence>MAILPNSLESTPNSTKDQQTPESQQHSEAQFQALVANIPGAVYRCTWDSVGTMTFLSSAIQDISGYEASEFISDRIRSFDSIIHPHDRRRVKESVGQSIDNQHSYVLEYRIVRADGKIAWVYDKGQGTRDENGVVQWLDGVILDISDRKQTELQLRETQAFLNSVIENLPVGVFIKDAKELQVMYWNKTSEELLGYSKAQVLGKSDYDFLPYQQARLLRAKDRQILMGGTLVDIPEAPLNTPHRGERIVNAKKVPLLDETGTPQYLLGIFEDITERKQAEAALRESERHYRCIVETASEGVWVFDENNQITFANSRMTQMLGYTITQMQGRSLFDFIDSESQALIQTYLDRRRQGIQERYDFKFRRQDGSNLWAIISATPLFNDQGGFVGVLRMITDISDRKQAEEALQEREQFLSSILNGVENSISVVDVHQHQSEPDPSWEFRYVDVNPAYEQLIGIPAEQLRNQSLGAILPPDRAITITEHYTTCVQTGTSLSYEECFSVQGQERWWITTLTPLRDQHGQIYRVVSTSTNITQRKQAEQKTARLTAILESTTDFVSMCEPDGTLLYINKAGRQLVGLEPDQQISHLRMWDFHPESVNQRLFAEALPTVIQDKVWQGETSLVHQQGWEIPVSQVVMAHPGATGEVEVFSTIIRDISDRKQAEEALQKSEQELRVKNQDLQHTLDQLKKTQTQLIQQEKMVSLGQMVAGIAHEINNPIGFIAGNITYTRQYGMELLQLLQLYAKHYPEPVAEIQAEIEAVDLDFVRADFPKLLNSMEEGANRIRQIVLSLRNFSRLDEAEIKPVDIHDGMESTLLVLQHRLKSTLNRPEIQVDKHYGNLPLVECYASQLNQVFLNILGNAIDALDTHPEPRRITISTAVSSQLPVVPLEESPDKEPQNSQPIERVIIRIKDNGPGIPEAIQKQIFDPFFTTKSIGTGTGLGLSISQSIVVDKHGGQLTCISQPGQGTEFVIELPIKQQLLSSPLTFSFGESFPLSPKFVQSSA</sequence>
<dbReference type="InterPro" id="IPR003594">
    <property type="entry name" value="HATPase_dom"/>
</dbReference>
<dbReference type="SMART" id="SM00086">
    <property type="entry name" value="PAC"/>
    <property type="match status" value="5"/>
</dbReference>
<dbReference type="Gene3D" id="3.30.565.10">
    <property type="entry name" value="Histidine kinase-like ATPase, C-terminal domain"/>
    <property type="match status" value="1"/>
</dbReference>
<dbReference type="EC" id="2.7.13.3" evidence="2"/>
<dbReference type="InterPro" id="IPR001610">
    <property type="entry name" value="PAC"/>
</dbReference>
<feature type="domain" description="PAS" evidence="10">
    <location>
        <begin position="543"/>
        <end position="615"/>
    </location>
</feature>
<dbReference type="InterPro" id="IPR000700">
    <property type="entry name" value="PAS-assoc_C"/>
</dbReference>
<evidence type="ECO:0000259" key="11">
    <source>
        <dbReference type="PROSITE" id="PS50113"/>
    </source>
</evidence>
<dbReference type="PROSITE" id="PS50112">
    <property type="entry name" value="PAS"/>
    <property type="match status" value="5"/>
</dbReference>
<evidence type="ECO:0000256" key="4">
    <source>
        <dbReference type="ARBA" id="ARBA00022679"/>
    </source>
</evidence>
<reference evidence="12 13" key="1">
    <citation type="submission" date="2008-07" db="EMBL/GenBank/DDBJ databases">
        <authorList>
            <person name="Tandeau de Marsac N."/>
            <person name="Ferriera S."/>
            <person name="Johnson J."/>
            <person name="Kravitz S."/>
            <person name="Beeson K."/>
            <person name="Sutton G."/>
            <person name="Rogers Y.-H."/>
            <person name="Friedman R."/>
            <person name="Frazier M."/>
            <person name="Venter J.C."/>
        </authorList>
    </citation>
    <scope>NUCLEOTIDE SEQUENCE [LARGE SCALE GENOMIC DNA]</scope>
    <source>
        <strain evidence="12 13">PCC 7420</strain>
    </source>
</reference>
<dbReference type="SUPFAM" id="SSF47384">
    <property type="entry name" value="Homodimeric domain of signal transducing histidine kinase"/>
    <property type="match status" value="1"/>
</dbReference>
<dbReference type="InterPro" id="IPR003661">
    <property type="entry name" value="HisK_dim/P_dom"/>
</dbReference>
<evidence type="ECO:0000259" key="10">
    <source>
        <dbReference type="PROSITE" id="PS50112"/>
    </source>
</evidence>
<dbReference type="CDD" id="cd00082">
    <property type="entry name" value="HisKA"/>
    <property type="match status" value="1"/>
</dbReference>
<feature type="domain" description="PAS" evidence="10">
    <location>
        <begin position="286"/>
        <end position="351"/>
    </location>
</feature>
<dbReference type="EMBL" id="DS989844">
    <property type="protein sequence ID" value="EDX77385.1"/>
    <property type="molecule type" value="Genomic_DNA"/>
</dbReference>
<dbReference type="OrthoDB" id="9815750at2"/>
<dbReference type="InterPro" id="IPR036890">
    <property type="entry name" value="HATPase_C_sf"/>
</dbReference>
<dbReference type="SMART" id="SM00387">
    <property type="entry name" value="HATPase_c"/>
    <property type="match status" value="1"/>
</dbReference>
<dbReference type="SUPFAM" id="SSF55785">
    <property type="entry name" value="PYP-like sensor domain (PAS domain)"/>
    <property type="match status" value="5"/>
</dbReference>
<dbReference type="Pfam" id="PF08447">
    <property type="entry name" value="PAS_3"/>
    <property type="match status" value="1"/>
</dbReference>
<accession>B4VKS0</accession>
<comment type="catalytic activity">
    <reaction evidence="1">
        <text>ATP + protein L-histidine = ADP + protein N-phospho-L-histidine.</text>
        <dbReference type="EC" id="2.7.13.3"/>
    </reaction>
</comment>
<dbReference type="InterPro" id="IPR000014">
    <property type="entry name" value="PAS"/>
</dbReference>
<dbReference type="InterPro" id="IPR052162">
    <property type="entry name" value="Sensor_kinase/Photoreceptor"/>
</dbReference>
<dbReference type="GO" id="GO:0006355">
    <property type="term" value="P:regulation of DNA-templated transcription"/>
    <property type="evidence" value="ECO:0007669"/>
    <property type="project" value="InterPro"/>
</dbReference>
<dbReference type="SMART" id="SM00388">
    <property type="entry name" value="HisKA"/>
    <property type="match status" value="1"/>
</dbReference>
<dbReference type="STRING" id="118168.MC7420_522"/>
<dbReference type="PANTHER" id="PTHR43304">
    <property type="entry name" value="PHYTOCHROME-LIKE PROTEIN CPH1"/>
    <property type="match status" value="1"/>
</dbReference>
<feature type="domain" description="PAC" evidence="11">
    <location>
        <begin position="233"/>
        <end position="285"/>
    </location>
</feature>
<organism evidence="12 13">
    <name type="scientific">Coleofasciculus chthonoplastes PCC 7420</name>
    <dbReference type="NCBI Taxonomy" id="118168"/>
    <lineage>
        <taxon>Bacteria</taxon>
        <taxon>Bacillati</taxon>
        <taxon>Cyanobacteriota</taxon>
        <taxon>Cyanophyceae</taxon>
        <taxon>Coleofasciculales</taxon>
        <taxon>Coleofasciculaceae</taxon>
        <taxon>Coleofasciculus</taxon>
    </lineage>
</organism>
<dbReference type="eggNOG" id="COG2202">
    <property type="taxonomic scope" value="Bacteria"/>
</dbReference>
<dbReference type="Pfam" id="PF02518">
    <property type="entry name" value="HATPase_c"/>
    <property type="match status" value="1"/>
</dbReference>
<keyword evidence="3" id="KW-0597">Phosphoprotein</keyword>
<dbReference type="InterPro" id="IPR036097">
    <property type="entry name" value="HisK_dim/P_sf"/>
</dbReference>
<dbReference type="InterPro" id="IPR013656">
    <property type="entry name" value="PAS_4"/>
</dbReference>
<dbReference type="SMART" id="SM00091">
    <property type="entry name" value="PAS"/>
    <property type="match status" value="5"/>
</dbReference>
<dbReference type="GO" id="GO:0000155">
    <property type="term" value="F:phosphorelay sensor kinase activity"/>
    <property type="evidence" value="ECO:0007669"/>
    <property type="project" value="InterPro"/>
</dbReference>
<dbReference type="InterPro" id="IPR004358">
    <property type="entry name" value="Sig_transdc_His_kin-like_C"/>
</dbReference>
<evidence type="ECO:0000259" key="9">
    <source>
        <dbReference type="PROSITE" id="PS50109"/>
    </source>
</evidence>
<feature type="domain" description="Histidine kinase" evidence="9">
    <location>
        <begin position="710"/>
        <end position="978"/>
    </location>
</feature>
<evidence type="ECO:0000256" key="2">
    <source>
        <dbReference type="ARBA" id="ARBA00012438"/>
    </source>
</evidence>
<dbReference type="SUPFAM" id="SSF55874">
    <property type="entry name" value="ATPase domain of HSP90 chaperone/DNA topoisomerase II/histidine kinase"/>
    <property type="match status" value="1"/>
</dbReference>
<dbReference type="PANTHER" id="PTHR43304:SF1">
    <property type="entry name" value="PAC DOMAIN-CONTAINING PROTEIN"/>
    <property type="match status" value="1"/>
</dbReference>
<dbReference type="Gene3D" id="1.10.287.130">
    <property type="match status" value="1"/>
</dbReference>
<feature type="compositionally biased region" description="Polar residues" evidence="8">
    <location>
        <begin position="7"/>
        <end position="27"/>
    </location>
</feature>
<dbReference type="HOGENOM" id="CLU_000445_114_71_3"/>
<proteinExistence type="predicted"/>